<dbReference type="EMBL" id="AYKH01000023">
    <property type="protein sequence ID" value="ROO26243.1"/>
    <property type="molecule type" value="Genomic_DNA"/>
</dbReference>
<dbReference type="RefSeq" id="WP_123589935.1">
    <property type="nucleotide sequence ID" value="NZ_AYKH01000023.1"/>
</dbReference>
<protein>
    <submittedName>
        <fullName evidence="1">Uncharacterized protein</fullName>
    </submittedName>
</protein>
<proteinExistence type="predicted"/>
<gene>
    <name evidence="1" type="ORF">SAOR_11120</name>
</gene>
<dbReference type="Proteomes" id="UP000283993">
    <property type="component" value="Unassembled WGS sequence"/>
</dbReference>
<comment type="caution">
    <text evidence="1">The sequence shown here is derived from an EMBL/GenBank/DDBJ whole genome shotgun (WGS) entry which is preliminary data.</text>
</comment>
<organism evidence="1 2">
    <name type="scientific">Salinisphaera orenii MK-B5</name>
    <dbReference type="NCBI Taxonomy" id="856730"/>
    <lineage>
        <taxon>Bacteria</taxon>
        <taxon>Pseudomonadati</taxon>
        <taxon>Pseudomonadota</taxon>
        <taxon>Gammaproteobacteria</taxon>
        <taxon>Salinisphaerales</taxon>
        <taxon>Salinisphaeraceae</taxon>
        <taxon>Salinisphaera</taxon>
    </lineage>
</organism>
<keyword evidence="2" id="KW-1185">Reference proteome</keyword>
<name>A0A423PKY9_9GAMM</name>
<dbReference type="AlphaFoldDB" id="A0A423PKY9"/>
<evidence type="ECO:0000313" key="2">
    <source>
        <dbReference type="Proteomes" id="UP000283993"/>
    </source>
</evidence>
<reference evidence="1 2" key="1">
    <citation type="submission" date="2013-10" db="EMBL/GenBank/DDBJ databases">
        <title>Salinisphaera orenii MK-B5 Genome Sequencing.</title>
        <authorList>
            <person name="Lai Q."/>
            <person name="Li C."/>
            <person name="Shao Z."/>
        </authorList>
    </citation>
    <scope>NUCLEOTIDE SEQUENCE [LARGE SCALE GENOMIC DNA]</scope>
    <source>
        <strain evidence="1 2">MK-B5</strain>
    </source>
</reference>
<sequence>MSADEAAAPEGDEREFSYETFGRRFFEYAVTTERVESALASIAGDRIDVGPRSIGPGGVASITASGHVVAPKVTPREGEVIAFDVTLPVHLALEVRLAGQSHRFDADLHADLRLTARALAPLRIFIDVATPAEADVRVEVAARGFGANVLNRLADVEGELRRHVAHYIAEQIDAPRIRALRDIDVADRLERSWAG</sequence>
<evidence type="ECO:0000313" key="1">
    <source>
        <dbReference type="EMBL" id="ROO26243.1"/>
    </source>
</evidence>
<accession>A0A423PKY9</accession>